<dbReference type="InterPro" id="IPR023459">
    <property type="entry name" value="Tscrpt_elong_fac_GreA/B_fam"/>
</dbReference>
<accession>A0A084SHQ3</accession>
<dbReference type="Gene3D" id="1.10.286.20">
    <property type="match status" value="1"/>
</dbReference>
<comment type="caution">
    <text evidence="3">The sequence shown here is derived from an EMBL/GenBank/DDBJ whole genome shotgun (WGS) entry which is preliminary data.</text>
</comment>
<dbReference type="PANTHER" id="PTHR30437">
    <property type="entry name" value="TRANSCRIPTION ELONGATION FACTOR GREA"/>
    <property type="match status" value="1"/>
</dbReference>
<dbReference type="AlphaFoldDB" id="A0A084SHQ3"/>
<sequence>MTQERRIIVTETDLERLQRVIEQYSGGRNADLAEMLDLELARAEVTSSQKIPPDVVTMNSTVVFEDEETSTRREVTLCYPWDARGDEGRVSVLAPVGSALIGLSVGQSIDWPMPGGRTRTLRIVAVPYQPEAAGHFHL</sequence>
<dbReference type="Gene3D" id="3.10.50.30">
    <property type="entry name" value="Transcription elongation factor, GreA/GreB, C-terminal domain"/>
    <property type="match status" value="1"/>
</dbReference>
<reference evidence="3 4" key="1">
    <citation type="submission" date="2014-07" db="EMBL/GenBank/DDBJ databases">
        <title>Draft Genome Sequence of Gephyronic Acid Producer, Cystobacter violaceus Strain Cb vi76.</title>
        <authorList>
            <person name="Stevens D.C."/>
            <person name="Young J."/>
            <person name="Carmichael R."/>
            <person name="Tan J."/>
            <person name="Taylor R.E."/>
        </authorList>
    </citation>
    <scope>NUCLEOTIDE SEQUENCE [LARGE SCALE GENOMIC DNA]</scope>
    <source>
        <strain evidence="3 4">Cb vi76</strain>
    </source>
</reference>
<dbReference type="FunFam" id="3.10.50.30:FF:000002">
    <property type="entry name" value="Regulator of nucleoside diphosphate kinase"/>
    <property type="match status" value="1"/>
</dbReference>
<feature type="domain" description="Regulator of nucleoside diphosphate kinase N-terminal" evidence="2">
    <location>
        <begin position="5"/>
        <end position="45"/>
    </location>
</feature>
<keyword evidence="3" id="KW-0251">Elongation factor</keyword>
<evidence type="ECO:0000259" key="1">
    <source>
        <dbReference type="Pfam" id="PF01272"/>
    </source>
</evidence>
<evidence type="ECO:0000259" key="2">
    <source>
        <dbReference type="Pfam" id="PF14760"/>
    </source>
</evidence>
<dbReference type="PANTHER" id="PTHR30437:SF5">
    <property type="entry name" value="REGULATOR OF NUCLEOSIDE DIPHOSPHATE KINASE"/>
    <property type="match status" value="1"/>
</dbReference>
<dbReference type="Proteomes" id="UP000028547">
    <property type="component" value="Unassembled WGS sequence"/>
</dbReference>
<feature type="domain" description="Transcription elongation factor GreA/GreB C-terminal" evidence="1">
    <location>
        <begin position="52"/>
        <end position="127"/>
    </location>
</feature>
<dbReference type="GO" id="GO:0003746">
    <property type="term" value="F:translation elongation factor activity"/>
    <property type="evidence" value="ECO:0007669"/>
    <property type="project" value="UniProtKB-KW"/>
</dbReference>
<dbReference type="InterPro" id="IPR036953">
    <property type="entry name" value="GreA/GreB_C_sf"/>
</dbReference>
<dbReference type="GO" id="GO:0032784">
    <property type="term" value="P:regulation of DNA-templated transcription elongation"/>
    <property type="evidence" value="ECO:0007669"/>
    <property type="project" value="InterPro"/>
</dbReference>
<keyword evidence="3" id="KW-0648">Protein biosynthesis</keyword>
<dbReference type="GO" id="GO:0070063">
    <property type="term" value="F:RNA polymerase binding"/>
    <property type="evidence" value="ECO:0007669"/>
    <property type="project" value="InterPro"/>
</dbReference>
<dbReference type="EMBL" id="JPMI01000308">
    <property type="protein sequence ID" value="KFA87988.1"/>
    <property type="molecule type" value="Genomic_DNA"/>
</dbReference>
<dbReference type="InterPro" id="IPR001437">
    <property type="entry name" value="Tscrpt_elong_fac_GreA/B_C"/>
</dbReference>
<dbReference type="Pfam" id="PF01272">
    <property type="entry name" value="GreA_GreB"/>
    <property type="match status" value="1"/>
</dbReference>
<proteinExistence type="predicted"/>
<dbReference type="RefSeq" id="WP_043410272.1">
    <property type="nucleotide sequence ID" value="NZ_JPMI01000308.1"/>
</dbReference>
<dbReference type="Pfam" id="PF14760">
    <property type="entry name" value="Rnk_N"/>
    <property type="match status" value="1"/>
</dbReference>
<evidence type="ECO:0000313" key="3">
    <source>
        <dbReference type="EMBL" id="KFA87988.1"/>
    </source>
</evidence>
<dbReference type="NCBIfam" id="NF004396">
    <property type="entry name" value="PRK05753.1"/>
    <property type="match status" value="1"/>
</dbReference>
<protein>
    <submittedName>
        <fullName evidence="3">Elongation factor GreAB</fullName>
    </submittedName>
</protein>
<name>A0A084SHQ3_9BACT</name>
<organism evidence="3 4">
    <name type="scientific">Archangium violaceum Cb vi76</name>
    <dbReference type="NCBI Taxonomy" id="1406225"/>
    <lineage>
        <taxon>Bacteria</taxon>
        <taxon>Pseudomonadati</taxon>
        <taxon>Myxococcota</taxon>
        <taxon>Myxococcia</taxon>
        <taxon>Myxococcales</taxon>
        <taxon>Cystobacterineae</taxon>
        <taxon>Archangiaceae</taxon>
        <taxon>Archangium</taxon>
    </lineage>
</organism>
<dbReference type="GO" id="GO:0003677">
    <property type="term" value="F:DNA binding"/>
    <property type="evidence" value="ECO:0007669"/>
    <property type="project" value="InterPro"/>
</dbReference>
<dbReference type="InterPro" id="IPR029462">
    <property type="entry name" value="Rnk_N"/>
</dbReference>
<dbReference type="SUPFAM" id="SSF54534">
    <property type="entry name" value="FKBP-like"/>
    <property type="match status" value="1"/>
</dbReference>
<gene>
    <name evidence="3" type="ORF">Q664_44115</name>
</gene>
<evidence type="ECO:0000313" key="4">
    <source>
        <dbReference type="Proteomes" id="UP000028547"/>
    </source>
</evidence>
<dbReference type="GO" id="GO:0006354">
    <property type="term" value="P:DNA-templated transcription elongation"/>
    <property type="evidence" value="ECO:0007669"/>
    <property type="project" value="TreeGrafter"/>
</dbReference>